<dbReference type="Proteomes" id="UP000324285">
    <property type="component" value="Chromosome"/>
</dbReference>
<sequence length="385" mass="44419">MSYEFFLELIDKLPPVSLKDIGGFIRDIVVASTAIWAAWAANKGLNKYLLDEDIKERTKKIRNANDVAHEVAHSIINEIESIGIRNRVASEGDLTQARDWAEKLCTATRGASSPLQTLAYLLKQLMLSTKHIYEYSESFEKIPSTDILNIVYVVARKIQDDSTHIIDLPKYPKKTDSSRRRFEAGDFLLKESIVRYSSGRFGIDLRPHSNTAFEFYSIVISVTNSKMLKLESLRVLRSNIPAILKLFDKKIYVPPILAVDEESGAEPLRLMGRETFFLYDIRRIVYYGEKQGVEWKIAYGTLDGGHKYSNGQALVRDIIENYHDIILESKEFVKEIDEYEYKYSFFLGELLEITVPDKNMKKLTGIRKWKLEQWLKRQGVRKGKK</sequence>
<protein>
    <submittedName>
        <fullName evidence="1">Uncharacterized protein</fullName>
    </submittedName>
</protein>
<dbReference type="KEGG" id="hbh:E4T21_00645"/>
<organism evidence="1 2">
    <name type="scientific">Halomonas binhaiensis</name>
    <dbReference type="NCBI Taxonomy" id="2562282"/>
    <lineage>
        <taxon>Bacteria</taxon>
        <taxon>Pseudomonadati</taxon>
        <taxon>Pseudomonadota</taxon>
        <taxon>Gammaproteobacteria</taxon>
        <taxon>Oceanospirillales</taxon>
        <taxon>Halomonadaceae</taxon>
        <taxon>Halomonas</taxon>
    </lineage>
</organism>
<evidence type="ECO:0000313" key="1">
    <source>
        <dbReference type="EMBL" id="QEM80230.1"/>
    </source>
</evidence>
<reference evidence="1" key="1">
    <citation type="submission" date="2021-02" db="EMBL/GenBank/DDBJ databases">
        <title>Strain Y2R2, a novel species of the genus Halomonas.</title>
        <authorList>
            <person name="Huang H."/>
        </authorList>
    </citation>
    <scope>NUCLEOTIDE SEQUENCE</scope>
    <source>
        <strain evidence="1">Y2R2</strain>
    </source>
</reference>
<dbReference type="RefSeq" id="WP_149282598.1">
    <property type="nucleotide sequence ID" value="NZ_CP038437.2"/>
</dbReference>
<proteinExistence type="predicted"/>
<keyword evidence="2" id="KW-1185">Reference proteome</keyword>
<name>A0A5C1NBA4_9GAMM</name>
<gene>
    <name evidence="1" type="ORF">E4T21_00645</name>
</gene>
<evidence type="ECO:0000313" key="2">
    <source>
        <dbReference type="Proteomes" id="UP000324285"/>
    </source>
</evidence>
<accession>A0A5C1NBA4</accession>
<dbReference type="EMBL" id="CP038437">
    <property type="protein sequence ID" value="QEM80230.1"/>
    <property type="molecule type" value="Genomic_DNA"/>
</dbReference>
<dbReference type="AlphaFoldDB" id="A0A5C1NBA4"/>